<dbReference type="SUPFAM" id="SSF52540">
    <property type="entry name" value="P-loop containing nucleoside triphosphate hydrolases"/>
    <property type="match status" value="1"/>
</dbReference>
<dbReference type="PANTHER" id="PTHR48419:SF1">
    <property type="entry name" value="SULFOTRANSFERASE DOMAIN-CONTAINING PROTEIN"/>
    <property type="match status" value="1"/>
</dbReference>
<sequence>MATRFCDIAPSLRVALWAHGRSRSTAFELAIAAEPSIKVFHEQFVMAGFHGEERMCKDVFVRGPPVPGYTYQEVKDRLEKTSCPEKSAIFIKDNAGSIGGRANYIYLPTGYIHTFLIRDPKASIISSYKSVLEDCSRIECDIRDVPKRTIEVYSFEANYILYKYITDELNLPAIIVESDDLIRNPRETLQKYCLATGLSFSENFLNWKPGNIHHFPDHMKNPQFVELYFKPAIESSCFQSPTQSPMTLSELPDELKQYIDHVMPLYREMADKKL</sequence>
<dbReference type="Gene3D" id="3.40.50.300">
    <property type="entry name" value="P-loop containing nucleotide triphosphate hydrolases"/>
    <property type="match status" value="1"/>
</dbReference>
<accession>A0ABM0MAB8</accession>
<dbReference type="InterPro" id="IPR027417">
    <property type="entry name" value="P-loop_NTPase"/>
</dbReference>
<name>A0ABM0MAB8_SACKO</name>
<dbReference type="InterPro" id="IPR053226">
    <property type="entry name" value="Pyrrolopyrazine_biosynth_F"/>
</dbReference>
<evidence type="ECO:0000313" key="2">
    <source>
        <dbReference type="RefSeq" id="XP_006816959.1"/>
    </source>
</evidence>
<dbReference type="Pfam" id="PF19798">
    <property type="entry name" value="Sulfotransfer_5"/>
    <property type="match status" value="1"/>
</dbReference>
<dbReference type="RefSeq" id="XP_006816959.1">
    <property type="nucleotide sequence ID" value="XM_006816896.1"/>
</dbReference>
<protein>
    <submittedName>
        <fullName evidence="2">Uncharacterized protein LOC102806989</fullName>
    </submittedName>
</protein>
<dbReference type="Proteomes" id="UP000694865">
    <property type="component" value="Unplaced"/>
</dbReference>
<dbReference type="GeneID" id="102806989"/>
<organism evidence="1 2">
    <name type="scientific">Saccoglossus kowalevskii</name>
    <name type="common">Acorn worm</name>
    <dbReference type="NCBI Taxonomy" id="10224"/>
    <lineage>
        <taxon>Eukaryota</taxon>
        <taxon>Metazoa</taxon>
        <taxon>Hemichordata</taxon>
        <taxon>Enteropneusta</taxon>
        <taxon>Harrimaniidae</taxon>
        <taxon>Saccoglossus</taxon>
    </lineage>
</organism>
<reference evidence="2" key="1">
    <citation type="submission" date="2025-08" db="UniProtKB">
        <authorList>
            <consortium name="RefSeq"/>
        </authorList>
    </citation>
    <scope>IDENTIFICATION</scope>
    <source>
        <tissue evidence="2">Testes</tissue>
    </source>
</reference>
<evidence type="ECO:0000313" key="1">
    <source>
        <dbReference type="Proteomes" id="UP000694865"/>
    </source>
</evidence>
<proteinExistence type="predicted"/>
<gene>
    <name evidence="2" type="primary">LOC102806989</name>
</gene>
<dbReference type="PANTHER" id="PTHR48419">
    <property type="entry name" value="SULFOTRANSFERASE DOMAIN-CONTAINING PROTEIN"/>
    <property type="match status" value="1"/>
</dbReference>
<keyword evidence="1" id="KW-1185">Reference proteome</keyword>